<reference evidence="6" key="1">
    <citation type="journal article" date="2017" name="Genome Announc.">
        <title>Genome sequences of Cyberlindnera fabianii 65, Pichia kudriavzevii 129, and Saccharomyces cerevisiae 131 isolated from fermented masau fruits in Zimbabwe.</title>
        <authorList>
            <person name="van Rijswijck I.M.H."/>
            <person name="Derks M.F.L."/>
            <person name="Abee T."/>
            <person name="de Ridder D."/>
            <person name="Smid E.J."/>
        </authorList>
    </citation>
    <scope>NUCLEOTIDE SEQUENCE [LARGE SCALE GENOMIC DNA]</scope>
    <source>
        <strain evidence="6">65</strain>
    </source>
</reference>
<keyword evidence="6" id="KW-1185">Reference proteome</keyword>
<dbReference type="STRING" id="36022.A0A1V2L972"/>
<dbReference type="Pfam" id="PF04145">
    <property type="entry name" value="Ctr"/>
    <property type="match status" value="1"/>
</dbReference>
<evidence type="ECO:0000256" key="2">
    <source>
        <dbReference type="ARBA" id="ARBA00022989"/>
    </source>
</evidence>
<dbReference type="EMBL" id="MPUK01000003">
    <property type="protein sequence ID" value="ONH68300.1"/>
    <property type="molecule type" value="Genomic_DNA"/>
</dbReference>
<dbReference type="GO" id="GO:0005375">
    <property type="term" value="F:copper ion transmembrane transporter activity"/>
    <property type="evidence" value="ECO:0007669"/>
    <property type="project" value="UniProtKB-UniRule"/>
</dbReference>
<sequence>MDHSSHNMDMGDMPDMPGHEHQAMCSMNMLLNSDYENLCLLSSSWHIKTLPQFIISLLLVAVMGVGYEYVRVKAKRMETRCELYLPSLISLPVDQSQEYTNTSLVSSESWSKSLIYGVLVGYSYIMMLLFMTYNIWVMLAVVSGAVLGHHLFHGEMRDTMACH</sequence>
<accession>A0A1V2L972</accession>
<keyword evidence="4" id="KW-0187">Copper transport</keyword>
<keyword evidence="1 4" id="KW-0812">Transmembrane</keyword>
<dbReference type="GO" id="GO:0016020">
    <property type="term" value="C:membrane"/>
    <property type="evidence" value="ECO:0007669"/>
    <property type="project" value="UniProtKB-SubCell"/>
</dbReference>
<evidence type="ECO:0000256" key="4">
    <source>
        <dbReference type="RuleBase" id="RU367022"/>
    </source>
</evidence>
<comment type="caution">
    <text evidence="5">The sequence shown here is derived from an EMBL/GenBank/DDBJ whole genome shotgun (WGS) entry which is preliminary data.</text>
</comment>
<evidence type="ECO:0000256" key="1">
    <source>
        <dbReference type="ARBA" id="ARBA00022692"/>
    </source>
</evidence>
<keyword evidence="4" id="KW-0406">Ion transport</keyword>
<keyword evidence="4" id="KW-0813">Transport</keyword>
<evidence type="ECO:0000313" key="5">
    <source>
        <dbReference type="EMBL" id="ONH68300.1"/>
    </source>
</evidence>
<dbReference type="VEuPathDB" id="FungiDB:BON22_2214"/>
<dbReference type="PANTHER" id="PTHR12483:SF115">
    <property type="entry name" value="COPPER TRANSPORT PROTEIN"/>
    <property type="match status" value="1"/>
</dbReference>
<proteinExistence type="inferred from homology"/>
<keyword evidence="4" id="KW-0186">Copper</keyword>
<evidence type="ECO:0000313" key="6">
    <source>
        <dbReference type="Proteomes" id="UP000189513"/>
    </source>
</evidence>
<evidence type="ECO:0000256" key="3">
    <source>
        <dbReference type="ARBA" id="ARBA00023136"/>
    </source>
</evidence>
<comment type="similarity">
    <text evidence="4">Belongs to the copper transporter (Ctr) (TC 1.A.56) family. SLC31A subfamily.</text>
</comment>
<keyword evidence="2 4" id="KW-1133">Transmembrane helix</keyword>
<dbReference type="AlphaFoldDB" id="A0A1V2L972"/>
<comment type="subcellular location">
    <subcellularLocation>
        <location evidence="4">Membrane</location>
        <topology evidence="4">Multi-pass membrane protein</topology>
    </subcellularLocation>
</comment>
<dbReference type="Proteomes" id="UP000189513">
    <property type="component" value="Unassembled WGS sequence"/>
</dbReference>
<feature type="transmembrane region" description="Helical" evidence="4">
    <location>
        <begin position="50"/>
        <end position="70"/>
    </location>
</feature>
<organism evidence="5 6">
    <name type="scientific">Cyberlindnera fabianii</name>
    <name type="common">Yeast</name>
    <name type="synonym">Hansenula fabianii</name>
    <dbReference type="NCBI Taxonomy" id="36022"/>
    <lineage>
        <taxon>Eukaryota</taxon>
        <taxon>Fungi</taxon>
        <taxon>Dikarya</taxon>
        <taxon>Ascomycota</taxon>
        <taxon>Saccharomycotina</taxon>
        <taxon>Saccharomycetes</taxon>
        <taxon>Phaffomycetales</taxon>
        <taxon>Phaffomycetaceae</taxon>
        <taxon>Cyberlindnera</taxon>
    </lineage>
</organism>
<dbReference type="OMA" id="DITEYCH"/>
<dbReference type="PANTHER" id="PTHR12483">
    <property type="entry name" value="SOLUTE CARRIER FAMILY 31 COPPER TRANSPORTERS"/>
    <property type="match status" value="1"/>
</dbReference>
<gene>
    <name evidence="5" type="ORF">BON22_2214</name>
</gene>
<dbReference type="InterPro" id="IPR007274">
    <property type="entry name" value="Cop_transporter"/>
</dbReference>
<protein>
    <recommendedName>
        <fullName evidence="4">Copper transport protein</fullName>
    </recommendedName>
</protein>
<keyword evidence="3 4" id="KW-0472">Membrane</keyword>
<name>A0A1V2L972_CYBFA</name>